<feature type="non-terminal residue" evidence="2">
    <location>
        <position position="1"/>
    </location>
</feature>
<dbReference type="AlphaFoldDB" id="A0A4Y2P7H2"/>
<dbReference type="EMBL" id="BGPR01131523">
    <property type="protein sequence ID" value="GBN46969.1"/>
    <property type="molecule type" value="Genomic_DNA"/>
</dbReference>
<keyword evidence="3" id="KW-1185">Reference proteome</keyword>
<feature type="region of interest" description="Disordered" evidence="1">
    <location>
        <begin position="59"/>
        <end position="93"/>
    </location>
</feature>
<name>A0A4Y2P7H2_ARAVE</name>
<proteinExistence type="predicted"/>
<accession>A0A4Y2P7H2</accession>
<organism evidence="2 3">
    <name type="scientific">Araneus ventricosus</name>
    <name type="common">Orbweaver spider</name>
    <name type="synonym">Epeira ventricosa</name>
    <dbReference type="NCBI Taxonomy" id="182803"/>
    <lineage>
        <taxon>Eukaryota</taxon>
        <taxon>Metazoa</taxon>
        <taxon>Ecdysozoa</taxon>
        <taxon>Arthropoda</taxon>
        <taxon>Chelicerata</taxon>
        <taxon>Arachnida</taxon>
        <taxon>Araneae</taxon>
        <taxon>Araneomorphae</taxon>
        <taxon>Entelegynae</taxon>
        <taxon>Araneoidea</taxon>
        <taxon>Araneidae</taxon>
        <taxon>Araneus</taxon>
    </lineage>
</organism>
<sequence>CPTSGRFWQQIAKFSHTHKDFHLKKNRTPISRHFALSPSNFKPTNHLYTIPFHLPQDPFKSKNQARHSLKAPKCVTNDLRSPTPPPAFETRLI</sequence>
<protein>
    <submittedName>
        <fullName evidence="2">Uncharacterized protein</fullName>
    </submittedName>
</protein>
<reference evidence="2 3" key="1">
    <citation type="journal article" date="2019" name="Sci. Rep.">
        <title>Orb-weaving spider Araneus ventricosus genome elucidates the spidroin gene catalogue.</title>
        <authorList>
            <person name="Kono N."/>
            <person name="Nakamura H."/>
            <person name="Ohtoshi R."/>
            <person name="Moran D.A.P."/>
            <person name="Shinohara A."/>
            <person name="Yoshida Y."/>
            <person name="Fujiwara M."/>
            <person name="Mori M."/>
            <person name="Tomita M."/>
            <person name="Arakawa K."/>
        </authorList>
    </citation>
    <scope>NUCLEOTIDE SEQUENCE [LARGE SCALE GENOMIC DNA]</scope>
</reference>
<comment type="caution">
    <text evidence="2">The sequence shown here is derived from an EMBL/GenBank/DDBJ whole genome shotgun (WGS) entry which is preliminary data.</text>
</comment>
<evidence type="ECO:0000313" key="3">
    <source>
        <dbReference type="Proteomes" id="UP000499080"/>
    </source>
</evidence>
<evidence type="ECO:0000256" key="1">
    <source>
        <dbReference type="SAM" id="MobiDB-lite"/>
    </source>
</evidence>
<dbReference type="Proteomes" id="UP000499080">
    <property type="component" value="Unassembled WGS sequence"/>
</dbReference>
<gene>
    <name evidence="2" type="ORF">AVEN_56146_1</name>
</gene>
<evidence type="ECO:0000313" key="2">
    <source>
        <dbReference type="EMBL" id="GBN46969.1"/>
    </source>
</evidence>